<dbReference type="CDD" id="cd01918">
    <property type="entry name" value="HprK_C"/>
    <property type="match status" value="1"/>
</dbReference>
<dbReference type="PANTHER" id="PTHR30305:SF1">
    <property type="entry name" value="HPR KINASE_PHOSPHORYLASE"/>
    <property type="match status" value="1"/>
</dbReference>
<evidence type="ECO:0000313" key="3">
    <source>
        <dbReference type="Proteomes" id="UP001501476"/>
    </source>
</evidence>
<dbReference type="InterPro" id="IPR027417">
    <property type="entry name" value="P-loop_NTPase"/>
</dbReference>
<keyword evidence="3" id="KW-1185">Reference proteome</keyword>
<feature type="domain" description="HPr kinase/phosphorylase C-terminal" evidence="1">
    <location>
        <begin position="2"/>
        <end position="147"/>
    </location>
</feature>
<evidence type="ECO:0000259" key="1">
    <source>
        <dbReference type="Pfam" id="PF07475"/>
    </source>
</evidence>
<dbReference type="Pfam" id="PF07475">
    <property type="entry name" value="Hpr_kinase_C"/>
    <property type="match status" value="1"/>
</dbReference>
<dbReference type="PANTHER" id="PTHR30305">
    <property type="entry name" value="PROTEIN YJDM-RELATED"/>
    <property type="match status" value="1"/>
</dbReference>
<organism evidence="2 3">
    <name type="scientific">Methylophaga marina</name>
    <dbReference type="NCBI Taxonomy" id="45495"/>
    <lineage>
        <taxon>Bacteria</taxon>
        <taxon>Pseudomonadati</taxon>
        <taxon>Pseudomonadota</taxon>
        <taxon>Gammaproteobacteria</taxon>
        <taxon>Thiotrichales</taxon>
        <taxon>Piscirickettsiaceae</taxon>
        <taxon>Methylophaga</taxon>
    </lineage>
</organism>
<dbReference type="Proteomes" id="UP001501476">
    <property type="component" value="Unassembled WGS sequence"/>
</dbReference>
<dbReference type="InterPro" id="IPR011104">
    <property type="entry name" value="Hpr_kin/Pase_C"/>
</dbReference>
<reference evidence="3" key="1">
    <citation type="journal article" date="2019" name="Int. J. Syst. Evol. Microbiol.">
        <title>The Global Catalogue of Microorganisms (GCM) 10K type strain sequencing project: providing services to taxonomists for standard genome sequencing and annotation.</title>
        <authorList>
            <consortium name="The Broad Institute Genomics Platform"/>
            <consortium name="The Broad Institute Genome Sequencing Center for Infectious Disease"/>
            <person name="Wu L."/>
            <person name="Ma J."/>
        </authorList>
    </citation>
    <scope>NUCLEOTIDE SEQUENCE [LARGE SCALE GENOMIC DNA]</scope>
    <source>
        <strain evidence="3">JCM 6886</strain>
    </source>
</reference>
<accession>A0ABP3CVP9</accession>
<dbReference type="EMBL" id="BAAADG010000002">
    <property type="protein sequence ID" value="GAA0215929.1"/>
    <property type="molecule type" value="Genomic_DNA"/>
</dbReference>
<evidence type="ECO:0000313" key="2">
    <source>
        <dbReference type="EMBL" id="GAA0215929.1"/>
    </source>
</evidence>
<sequence>MVCVDGLGVLIKGPPGIGKSSLALQLISEGHQFVADDVVDIHRHKHELIATAPSILKDLLNTRELGTINIRQHFGSAHVLDTCPLHFQLNLHETLKQESQLEGNQSEEQILGIATPMLHLSLSNPSSLSIRLLTWLKMQRMTNNANEQLKYRQQQQIQQ</sequence>
<comment type="caution">
    <text evidence="2">The sequence shown here is derived from an EMBL/GenBank/DDBJ whole genome shotgun (WGS) entry which is preliminary data.</text>
</comment>
<dbReference type="Gene3D" id="3.40.50.300">
    <property type="entry name" value="P-loop containing nucleotide triphosphate hydrolases"/>
    <property type="match status" value="1"/>
</dbReference>
<protein>
    <recommendedName>
        <fullName evidence="1">HPr kinase/phosphorylase C-terminal domain-containing protein</fullName>
    </recommendedName>
</protein>
<dbReference type="SUPFAM" id="SSF53795">
    <property type="entry name" value="PEP carboxykinase-like"/>
    <property type="match status" value="1"/>
</dbReference>
<name>A0ABP3CVP9_9GAMM</name>
<proteinExistence type="predicted"/>
<gene>
    <name evidence="2" type="ORF">GCM10008964_04380</name>
</gene>